<gene>
    <name evidence="2" type="ORF">F0185_20960</name>
</gene>
<organism evidence="2 3">
    <name type="scientific">Massilia rubra</name>
    <dbReference type="NCBI Taxonomy" id="2607910"/>
    <lineage>
        <taxon>Bacteria</taxon>
        <taxon>Pseudomonadati</taxon>
        <taxon>Pseudomonadota</taxon>
        <taxon>Betaproteobacteria</taxon>
        <taxon>Burkholderiales</taxon>
        <taxon>Oxalobacteraceae</taxon>
        <taxon>Telluria group</taxon>
        <taxon>Massilia</taxon>
    </lineage>
</organism>
<dbReference type="InterPro" id="IPR023159">
    <property type="entry name" value="SO1590-like_sf"/>
</dbReference>
<sequence>MSLFRSSAAALSLLAVLPPASAQAASVIARASGPFEITIIPAGAPEKEGRTATARMALEKRYAGALAASGKGAMLTAVSDTKGSAAYVAIERVSGTLAGRKGGFVLQHAGTMRAGTSQATITIVPDSGTEELTGISGAMALTVVDGKHFYALDYALPD</sequence>
<feature type="signal peptide" evidence="1">
    <location>
        <begin position="1"/>
        <end position="24"/>
    </location>
</feature>
<dbReference type="RefSeq" id="WP_167227787.1">
    <property type="nucleotide sequence ID" value="NZ_VUYU01000015.1"/>
</dbReference>
<dbReference type="Proteomes" id="UP000785613">
    <property type="component" value="Unassembled WGS sequence"/>
</dbReference>
<reference evidence="2 3" key="1">
    <citation type="submission" date="2019-09" db="EMBL/GenBank/DDBJ databases">
        <title>Taxonomy of Antarctic Massilia spp.: description of Massilia rubra sp. nov., Massilia aquatica sp. nov., Massilia mucilaginosa sp. nov., Massilia frigida sp. nov. isolated from streams, lakes and regoliths.</title>
        <authorList>
            <person name="Holochova P."/>
            <person name="Sedlacek I."/>
            <person name="Kralova S."/>
            <person name="Maslanova I."/>
            <person name="Busse H.-J."/>
            <person name="Stankova E."/>
            <person name="Vrbovska V."/>
            <person name="Kovarovic V."/>
            <person name="Bartak M."/>
            <person name="Svec P."/>
            <person name="Pantucek R."/>
        </authorList>
    </citation>
    <scope>NUCLEOTIDE SEQUENCE [LARGE SCALE GENOMIC DNA]</scope>
    <source>
        <strain evidence="2 3">CCM 8692</strain>
    </source>
</reference>
<dbReference type="SUPFAM" id="SSF159238">
    <property type="entry name" value="SO1590-like"/>
    <property type="match status" value="1"/>
</dbReference>
<proteinExistence type="predicted"/>
<feature type="chain" id="PRO_5045735430" evidence="1">
    <location>
        <begin position="25"/>
        <end position="158"/>
    </location>
</feature>
<dbReference type="EMBL" id="VUYU01000015">
    <property type="protein sequence ID" value="NHZ36042.1"/>
    <property type="molecule type" value="Genomic_DNA"/>
</dbReference>
<evidence type="ECO:0000313" key="3">
    <source>
        <dbReference type="Proteomes" id="UP000785613"/>
    </source>
</evidence>
<evidence type="ECO:0000313" key="2">
    <source>
        <dbReference type="EMBL" id="NHZ36042.1"/>
    </source>
</evidence>
<evidence type="ECO:0000256" key="1">
    <source>
        <dbReference type="SAM" id="SignalP"/>
    </source>
</evidence>
<keyword evidence="3" id="KW-1185">Reference proteome</keyword>
<keyword evidence="1" id="KW-0732">Signal</keyword>
<comment type="caution">
    <text evidence="2">The sequence shown here is derived from an EMBL/GenBank/DDBJ whole genome shotgun (WGS) entry which is preliminary data.</text>
</comment>
<name>A0ABX0LNW2_9BURK</name>
<protein>
    <submittedName>
        <fullName evidence="2">DUF3224 domain-containing protein</fullName>
    </submittedName>
</protein>
<dbReference type="Pfam" id="PF11528">
    <property type="entry name" value="DUF3224"/>
    <property type="match status" value="1"/>
</dbReference>
<accession>A0ABX0LNW2</accession>
<dbReference type="Gene3D" id="2.40.350.10">
    <property type="entry name" value="SO1590-like"/>
    <property type="match status" value="1"/>
</dbReference>
<dbReference type="InterPro" id="IPR021607">
    <property type="entry name" value="DUF3224"/>
</dbReference>